<accession>A0A7W6RHD8</accession>
<dbReference type="GO" id="GO:0003676">
    <property type="term" value="F:nucleic acid binding"/>
    <property type="evidence" value="ECO:0007669"/>
    <property type="project" value="InterPro"/>
</dbReference>
<dbReference type="Pfam" id="PF01336">
    <property type="entry name" value="tRNA_anti-codon"/>
    <property type="match status" value="1"/>
</dbReference>
<organism evidence="2 3">
    <name type="scientific">Rhizobium mongolense</name>
    <dbReference type="NCBI Taxonomy" id="57676"/>
    <lineage>
        <taxon>Bacteria</taxon>
        <taxon>Pseudomonadati</taxon>
        <taxon>Pseudomonadota</taxon>
        <taxon>Alphaproteobacteria</taxon>
        <taxon>Hyphomicrobiales</taxon>
        <taxon>Rhizobiaceae</taxon>
        <taxon>Rhizobium/Agrobacterium group</taxon>
        <taxon>Rhizobium</taxon>
    </lineage>
</organism>
<gene>
    <name evidence="2" type="ORF">GGE12_000036</name>
</gene>
<evidence type="ECO:0000313" key="3">
    <source>
        <dbReference type="Proteomes" id="UP000533641"/>
    </source>
</evidence>
<reference evidence="2 3" key="1">
    <citation type="submission" date="2020-08" db="EMBL/GenBank/DDBJ databases">
        <title>Genomic Encyclopedia of Type Strains, Phase IV (KMG-V): Genome sequencing to study the core and pangenomes of soil and plant-associated prokaryotes.</title>
        <authorList>
            <person name="Whitman W."/>
        </authorList>
    </citation>
    <scope>NUCLEOTIDE SEQUENCE [LARGE SCALE GENOMIC DNA]</scope>
    <source>
        <strain evidence="2 3">SEMIA 402</strain>
    </source>
</reference>
<protein>
    <submittedName>
        <fullName evidence="2">DNA polymerase III alpha subunit</fullName>
    </submittedName>
</protein>
<dbReference type="InterPro" id="IPR004365">
    <property type="entry name" value="NA-bd_OB_tRNA"/>
</dbReference>
<feature type="domain" description="OB" evidence="1">
    <location>
        <begin position="2"/>
        <end position="56"/>
    </location>
</feature>
<name>A0A7W6RHD8_9HYPH</name>
<proteinExistence type="predicted"/>
<dbReference type="CDD" id="cd04485">
    <property type="entry name" value="DnaE_OBF"/>
    <property type="match status" value="1"/>
</dbReference>
<comment type="caution">
    <text evidence="2">The sequence shown here is derived from an EMBL/GenBank/DDBJ whole genome shotgun (WGS) entry which is preliminary data.</text>
</comment>
<evidence type="ECO:0000259" key="1">
    <source>
        <dbReference type="Pfam" id="PF01336"/>
    </source>
</evidence>
<dbReference type="Proteomes" id="UP000533641">
    <property type="component" value="Unassembled WGS sequence"/>
</dbReference>
<dbReference type="AlphaFoldDB" id="A0A7W6RHD8"/>
<sequence>MFITIEDETGPANLVVWPSLFEKRRRVVLGSSMMAINGKIQREGEVVHLVAQQVFDLSDLSGLADRDMEFKLPTGRATSSRMAAGWTQGTSRSLRFSHATSSSRISISTC</sequence>
<evidence type="ECO:0000313" key="2">
    <source>
        <dbReference type="EMBL" id="MBB4272294.1"/>
    </source>
</evidence>
<dbReference type="EMBL" id="JACIGM010000001">
    <property type="protein sequence ID" value="MBB4272294.1"/>
    <property type="molecule type" value="Genomic_DNA"/>
</dbReference>